<dbReference type="CDD" id="cd22157">
    <property type="entry name" value="F-box_AtFBW1-like"/>
    <property type="match status" value="1"/>
</dbReference>
<reference evidence="2" key="1">
    <citation type="submission" date="2020-07" db="EMBL/GenBank/DDBJ databases">
        <title>Genome sequence and genetic diversity analysis of an under-domesticated orphan crop, white fonio (Digitaria exilis).</title>
        <authorList>
            <person name="Bennetzen J.L."/>
            <person name="Chen S."/>
            <person name="Ma X."/>
            <person name="Wang X."/>
            <person name="Yssel A.E.J."/>
            <person name="Chaluvadi S.R."/>
            <person name="Johnson M."/>
            <person name="Gangashetty P."/>
            <person name="Hamidou F."/>
            <person name="Sanogo M.D."/>
            <person name="Zwaenepoel A."/>
            <person name="Wallace J."/>
            <person name="Van De Peer Y."/>
            <person name="Van Deynze A."/>
        </authorList>
    </citation>
    <scope>NUCLEOTIDE SEQUENCE</scope>
    <source>
        <tissue evidence="2">Leaves</tissue>
    </source>
</reference>
<evidence type="ECO:0000313" key="2">
    <source>
        <dbReference type="EMBL" id="KAF8731958.1"/>
    </source>
</evidence>
<dbReference type="Pfam" id="PF00646">
    <property type="entry name" value="F-box"/>
    <property type="match status" value="1"/>
</dbReference>
<dbReference type="PROSITE" id="PS50181">
    <property type="entry name" value="FBOX"/>
    <property type="match status" value="1"/>
</dbReference>
<sequence length="257" mass="28594">MESSKPRRAADLTLTGAFIFHHSGAVLPLDAVYEILLRLPGKDLCRLRAVCRLWRSLLSDDHAFAAAHATRHRHREPFVVAAAGHDAERTEILYDILDLSGQVVKLARYTARPARRRPMHPASGSGTRARALEQEINHLTVAMITVGQVPKPVLEENEGPCLPCCIGHLGTWVAIDGIVYLFSSEEVLDQDFMPALIASFDLETEEWRPAIRGPLEPGRLPLLSALRCPPQTLELEPGRFPLTRRRILAPPPQTRAH</sequence>
<dbReference type="InterPro" id="IPR001810">
    <property type="entry name" value="F-box_dom"/>
</dbReference>
<evidence type="ECO:0000259" key="1">
    <source>
        <dbReference type="PROSITE" id="PS50181"/>
    </source>
</evidence>
<organism evidence="2 3">
    <name type="scientific">Digitaria exilis</name>
    <dbReference type="NCBI Taxonomy" id="1010633"/>
    <lineage>
        <taxon>Eukaryota</taxon>
        <taxon>Viridiplantae</taxon>
        <taxon>Streptophyta</taxon>
        <taxon>Embryophyta</taxon>
        <taxon>Tracheophyta</taxon>
        <taxon>Spermatophyta</taxon>
        <taxon>Magnoliopsida</taxon>
        <taxon>Liliopsida</taxon>
        <taxon>Poales</taxon>
        <taxon>Poaceae</taxon>
        <taxon>PACMAD clade</taxon>
        <taxon>Panicoideae</taxon>
        <taxon>Panicodae</taxon>
        <taxon>Paniceae</taxon>
        <taxon>Anthephorinae</taxon>
        <taxon>Digitaria</taxon>
    </lineage>
</organism>
<name>A0A835F9T0_9POAL</name>
<protein>
    <recommendedName>
        <fullName evidence="1">F-box domain-containing protein</fullName>
    </recommendedName>
</protein>
<accession>A0A835F9T0</accession>
<dbReference type="AlphaFoldDB" id="A0A835F9T0"/>
<dbReference type="EMBL" id="JACEFO010001605">
    <property type="protein sequence ID" value="KAF8731958.1"/>
    <property type="molecule type" value="Genomic_DNA"/>
</dbReference>
<dbReference type="SUPFAM" id="SSF81383">
    <property type="entry name" value="F-box domain"/>
    <property type="match status" value="1"/>
</dbReference>
<feature type="domain" description="F-box" evidence="1">
    <location>
        <begin position="21"/>
        <end position="67"/>
    </location>
</feature>
<keyword evidence="3" id="KW-1185">Reference proteome</keyword>
<dbReference type="SMART" id="SM00256">
    <property type="entry name" value="FBOX"/>
    <property type="match status" value="1"/>
</dbReference>
<dbReference type="Gene3D" id="1.20.1280.50">
    <property type="match status" value="1"/>
</dbReference>
<proteinExistence type="predicted"/>
<gene>
    <name evidence="2" type="ORF">HU200_015908</name>
</gene>
<evidence type="ECO:0000313" key="3">
    <source>
        <dbReference type="Proteomes" id="UP000636709"/>
    </source>
</evidence>
<dbReference type="OrthoDB" id="666248at2759"/>
<dbReference type="Proteomes" id="UP000636709">
    <property type="component" value="Unassembled WGS sequence"/>
</dbReference>
<dbReference type="PANTHER" id="PTHR31111">
    <property type="entry name" value="BNAA05G37150D PROTEIN-RELATED"/>
    <property type="match status" value="1"/>
</dbReference>
<dbReference type="PANTHER" id="PTHR31111:SF136">
    <property type="entry name" value="F-BOX ASSOCIATED DOMAIN-CONTAINING PROTEIN"/>
    <property type="match status" value="1"/>
</dbReference>
<dbReference type="InterPro" id="IPR036047">
    <property type="entry name" value="F-box-like_dom_sf"/>
</dbReference>
<comment type="caution">
    <text evidence="2">The sequence shown here is derived from an EMBL/GenBank/DDBJ whole genome shotgun (WGS) entry which is preliminary data.</text>
</comment>